<gene>
    <name evidence="2" type="ORF">GZ77_14060</name>
    <name evidence="3" type="ORF">GZ77_14085</name>
</gene>
<comment type="caution">
    <text evidence="3">The sequence shown here is derived from an EMBL/GenBank/DDBJ whole genome shotgun (WGS) entry which is preliminary data.</text>
</comment>
<keyword evidence="4" id="KW-1185">Reference proteome</keyword>
<dbReference type="InterPro" id="IPR035895">
    <property type="entry name" value="HPr-like_sf"/>
</dbReference>
<dbReference type="Gene3D" id="3.30.1340.10">
    <property type="entry name" value="HPr-like"/>
    <property type="match status" value="1"/>
</dbReference>
<dbReference type="EMBL" id="JOKG01000003">
    <property type="protein sequence ID" value="KEQ13488.1"/>
    <property type="molecule type" value="Genomic_DNA"/>
</dbReference>
<dbReference type="Proteomes" id="UP000028006">
    <property type="component" value="Unassembled WGS sequence"/>
</dbReference>
<evidence type="ECO:0000313" key="4">
    <source>
        <dbReference type="Proteomes" id="UP000028006"/>
    </source>
</evidence>
<dbReference type="InterPro" id="IPR000032">
    <property type="entry name" value="HPr-like"/>
</dbReference>
<dbReference type="SUPFAM" id="SSF55594">
    <property type="entry name" value="HPr-like"/>
    <property type="match status" value="1"/>
</dbReference>
<protein>
    <recommendedName>
        <fullName evidence="1">HPr domain-containing protein</fullName>
    </recommendedName>
</protein>
<organism evidence="3 4">
    <name type="scientific">Endozoicomonas montiporae</name>
    <dbReference type="NCBI Taxonomy" id="1027273"/>
    <lineage>
        <taxon>Bacteria</taxon>
        <taxon>Pseudomonadati</taxon>
        <taxon>Pseudomonadota</taxon>
        <taxon>Gammaproteobacteria</taxon>
        <taxon>Oceanospirillales</taxon>
        <taxon>Endozoicomonadaceae</taxon>
        <taxon>Endozoicomonas</taxon>
    </lineage>
</organism>
<proteinExistence type="predicted"/>
<dbReference type="EMBL" id="JOKG01000003">
    <property type="protein sequence ID" value="KEQ13484.1"/>
    <property type="molecule type" value="Genomic_DNA"/>
</dbReference>
<feature type="domain" description="HPr" evidence="1">
    <location>
        <begin position="181"/>
        <end position="251"/>
    </location>
</feature>
<accession>A0A081N4W5</accession>
<evidence type="ECO:0000313" key="3">
    <source>
        <dbReference type="EMBL" id="KEQ13488.1"/>
    </source>
</evidence>
<reference evidence="3 4" key="1">
    <citation type="submission" date="2014-06" db="EMBL/GenBank/DDBJ databases">
        <title>Whole Genome Sequences of Three Symbiotic Endozoicomonas Bacteria.</title>
        <authorList>
            <person name="Neave M.J."/>
            <person name="Apprill A."/>
            <person name="Voolstra C.R."/>
        </authorList>
    </citation>
    <scope>NUCLEOTIDE SEQUENCE [LARGE SCALE GENOMIC DNA]</scope>
    <source>
        <strain evidence="3 4">LMG 24815</strain>
    </source>
</reference>
<dbReference type="Pfam" id="PF00381">
    <property type="entry name" value="PTS-HPr"/>
    <property type="match status" value="1"/>
</dbReference>
<dbReference type="AlphaFoldDB" id="A0A081N4W5"/>
<name>A0A081N4W5_9GAMM</name>
<sequence>MTAAEQTIETGITKPIYSQSLICHHPTSDNPEVLKGFALAMLKGEGYYSNDQGQSEFYEELLDGERILMTTVTEASHTGIAVVTTRSPVKYLTEDMETGTIEEKTISLFVAVSVTREDTNFLSLLNKIQSWNDDKLLTDRLGQATFNDVWANISGEKMLPNVASEYIYHKLSVTSEQQSLIQNAKFFASRVRKLDSKVEIRNASKGAKFVNAKSFTGLLSLTVSTGHQIEMRVLGTQADSEEAVAILKQAMHKGRQFSFSKGHTAD</sequence>
<dbReference type="RefSeq" id="WP_034876347.1">
    <property type="nucleotide sequence ID" value="NZ_JOKG01000003.1"/>
</dbReference>
<evidence type="ECO:0000259" key="1">
    <source>
        <dbReference type="Pfam" id="PF00381"/>
    </source>
</evidence>
<evidence type="ECO:0000313" key="2">
    <source>
        <dbReference type="EMBL" id="KEQ13484.1"/>
    </source>
</evidence>